<dbReference type="InterPro" id="IPR000276">
    <property type="entry name" value="GPCR_Rhodpsn"/>
</dbReference>
<keyword evidence="3 10" id="KW-0812">Transmembrane</keyword>
<proteinExistence type="inferred from homology"/>
<keyword evidence="8" id="KW-0325">Glycoprotein</keyword>
<dbReference type="InterPro" id="IPR017452">
    <property type="entry name" value="GPCR_Rhodpsn_7TM"/>
</dbReference>
<protein>
    <recommendedName>
        <fullName evidence="12">G-protein coupled receptors family 1 profile domain-containing protein</fullName>
    </recommendedName>
</protein>
<evidence type="ECO:0000256" key="11">
    <source>
        <dbReference type="SAM" id="Phobius"/>
    </source>
</evidence>
<dbReference type="EMBL" id="CALNXK010000103">
    <property type="protein sequence ID" value="CAH3155938.1"/>
    <property type="molecule type" value="Genomic_DNA"/>
</dbReference>
<dbReference type="Pfam" id="PF00001">
    <property type="entry name" value="7tm_1"/>
    <property type="match status" value="1"/>
</dbReference>
<dbReference type="CDD" id="cd00637">
    <property type="entry name" value="7tm_classA_rhodopsin-like"/>
    <property type="match status" value="1"/>
</dbReference>
<feature type="transmembrane region" description="Helical" evidence="11">
    <location>
        <begin position="21"/>
        <end position="45"/>
    </location>
</feature>
<feature type="transmembrane region" description="Helical" evidence="11">
    <location>
        <begin position="127"/>
        <end position="153"/>
    </location>
</feature>
<feature type="transmembrane region" description="Helical" evidence="11">
    <location>
        <begin position="303"/>
        <end position="326"/>
    </location>
</feature>
<dbReference type="PANTHER" id="PTHR24246:SF27">
    <property type="entry name" value="ADENOSINE RECEPTOR, ISOFORM A"/>
    <property type="match status" value="1"/>
</dbReference>
<evidence type="ECO:0000313" key="13">
    <source>
        <dbReference type="EMBL" id="CAH3155938.1"/>
    </source>
</evidence>
<dbReference type="Proteomes" id="UP001159405">
    <property type="component" value="Unassembled WGS sequence"/>
</dbReference>
<keyword evidence="4 11" id="KW-1133">Transmembrane helix</keyword>
<evidence type="ECO:0000256" key="8">
    <source>
        <dbReference type="ARBA" id="ARBA00023180"/>
    </source>
</evidence>
<evidence type="ECO:0000256" key="4">
    <source>
        <dbReference type="ARBA" id="ARBA00022989"/>
    </source>
</evidence>
<evidence type="ECO:0000256" key="9">
    <source>
        <dbReference type="ARBA" id="ARBA00023224"/>
    </source>
</evidence>
<evidence type="ECO:0000256" key="5">
    <source>
        <dbReference type="ARBA" id="ARBA00023040"/>
    </source>
</evidence>
<dbReference type="PANTHER" id="PTHR24246">
    <property type="entry name" value="OLFACTORY RECEPTOR AND ADENOSINE RECEPTOR"/>
    <property type="match status" value="1"/>
</dbReference>
<keyword evidence="6 11" id="KW-0472">Membrane</keyword>
<evidence type="ECO:0000256" key="10">
    <source>
        <dbReference type="RuleBase" id="RU000688"/>
    </source>
</evidence>
<feature type="transmembrane region" description="Helical" evidence="11">
    <location>
        <begin position="174"/>
        <end position="200"/>
    </location>
</feature>
<feature type="transmembrane region" description="Helical" evidence="11">
    <location>
        <begin position="98"/>
        <end position="121"/>
    </location>
</feature>
<reference evidence="13 14" key="1">
    <citation type="submission" date="2022-05" db="EMBL/GenBank/DDBJ databases">
        <authorList>
            <consortium name="Genoscope - CEA"/>
            <person name="William W."/>
        </authorList>
    </citation>
    <scope>NUCLEOTIDE SEQUENCE [LARGE SCALE GENOMIC DNA]</scope>
</reference>
<dbReference type="PRINTS" id="PR00237">
    <property type="entry name" value="GPCRRHODOPSN"/>
</dbReference>
<feature type="transmembrane region" description="Helical" evidence="11">
    <location>
        <begin position="338"/>
        <end position="355"/>
    </location>
</feature>
<evidence type="ECO:0000256" key="6">
    <source>
        <dbReference type="ARBA" id="ARBA00023136"/>
    </source>
</evidence>
<dbReference type="PROSITE" id="PS50262">
    <property type="entry name" value="G_PROTEIN_RECEP_F1_2"/>
    <property type="match status" value="1"/>
</dbReference>
<dbReference type="Gene3D" id="1.20.1070.10">
    <property type="entry name" value="Rhodopsin 7-helix transmembrane proteins"/>
    <property type="match status" value="2"/>
</dbReference>
<evidence type="ECO:0000256" key="3">
    <source>
        <dbReference type="ARBA" id="ARBA00022692"/>
    </source>
</evidence>
<evidence type="ECO:0000259" key="12">
    <source>
        <dbReference type="PROSITE" id="PS50262"/>
    </source>
</evidence>
<comment type="caution">
    <text evidence="13">The sequence shown here is derived from an EMBL/GenBank/DDBJ whole genome shotgun (WGS) entry which is preliminary data.</text>
</comment>
<dbReference type="PROSITE" id="PS00237">
    <property type="entry name" value="G_PROTEIN_RECEP_F1_1"/>
    <property type="match status" value="1"/>
</dbReference>
<dbReference type="SUPFAM" id="SSF81321">
    <property type="entry name" value="Family A G protein-coupled receptor-like"/>
    <property type="match status" value="1"/>
</dbReference>
<keyword evidence="5 10" id="KW-0297">G-protein coupled receptor</keyword>
<evidence type="ECO:0000256" key="2">
    <source>
        <dbReference type="ARBA" id="ARBA00022475"/>
    </source>
</evidence>
<organism evidence="13 14">
    <name type="scientific">Porites lobata</name>
    <dbReference type="NCBI Taxonomy" id="104759"/>
    <lineage>
        <taxon>Eukaryota</taxon>
        <taxon>Metazoa</taxon>
        <taxon>Cnidaria</taxon>
        <taxon>Anthozoa</taxon>
        <taxon>Hexacorallia</taxon>
        <taxon>Scleractinia</taxon>
        <taxon>Fungiina</taxon>
        <taxon>Poritidae</taxon>
        <taxon>Porites</taxon>
    </lineage>
</organism>
<evidence type="ECO:0000313" key="14">
    <source>
        <dbReference type="Proteomes" id="UP001159405"/>
    </source>
</evidence>
<feature type="domain" description="G-protein coupled receptors family 1 profile" evidence="12">
    <location>
        <begin position="1"/>
        <end position="225"/>
    </location>
</feature>
<feature type="transmembrane region" description="Helical" evidence="11">
    <location>
        <begin position="206"/>
        <end position="227"/>
    </location>
</feature>
<evidence type="ECO:0000256" key="7">
    <source>
        <dbReference type="ARBA" id="ARBA00023170"/>
    </source>
</evidence>
<feature type="transmembrane region" description="Helical" evidence="11">
    <location>
        <begin position="57"/>
        <end position="77"/>
    </location>
</feature>
<accession>A0ABN8Q721</accession>
<gene>
    <name evidence="13" type="ORF">PLOB_00001618</name>
</gene>
<feature type="transmembrane region" description="Helical" evidence="11">
    <location>
        <begin position="269"/>
        <end position="291"/>
    </location>
</feature>
<keyword evidence="7 10" id="KW-0675">Receptor</keyword>
<keyword evidence="14" id="KW-1185">Reference proteome</keyword>
<sequence length="510" mass="59384">MLAIALFAFNKKLRKKKSLYLVMNMAFADLMLGGIFLPSFIFFLVTPENQASYEISFFRNIICAFFSLASSITAALISAERFYAIYWPLKHRTLSTRAYRLVVLMVWTLAILFSTVYVLLFCSPMTLYSFLCLYILLLVLTICGLNIGIWRKFKQKTPCHQQNRAFQKQRLTKALLYVSAFTLISWIPISLCNLIGSFGYNIHDHILLLAYFIYLSSSFINPVVYAIRIPEIKQALPNVCYPIQGEIQTNNLIEKHKSSLNRFPNTQNCALALEAVFIFLGNLLTIVLSTFNKKLRNKKSLHLVMNMVFADLVWGGASLPLFVYLVTATRSRLYFTEFPTFLQIIFTVSSMASFVDICRKILRRFLAAEAPNTFHATIQACYFDGLDIGYLIFYDLYIAFPLESASCFRFRYFIRLVTNCNYLRPQHRYLEKDSAKICFLLPKQTNANLAFDESPVISICWYLEFLDPRNYFLFVKTFRSKHIFKHSPFHLFYPFFQFFYQSNGVRIKNF</sequence>
<keyword evidence="9 10" id="KW-0807">Transducer</keyword>
<name>A0ABN8Q721_9CNID</name>
<dbReference type="SMART" id="SM01381">
    <property type="entry name" value="7TM_GPCR_Srsx"/>
    <property type="match status" value="1"/>
</dbReference>
<keyword evidence="2" id="KW-1003">Cell membrane</keyword>
<comment type="subcellular location">
    <subcellularLocation>
        <location evidence="1">Cell membrane</location>
        <topology evidence="1">Multi-pass membrane protein</topology>
    </subcellularLocation>
</comment>
<comment type="similarity">
    <text evidence="10">Belongs to the G-protein coupled receptor 1 family.</text>
</comment>
<evidence type="ECO:0000256" key="1">
    <source>
        <dbReference type="ARBA" id="ARBA00004651"/>
    </source>
</evidence>